<gene>
    <name evidence="2" type="ORF">Aiant_52810</name>
</gene>
<keyword evidence="3" id="KW-1185">Reference proteome</keyword>
<dbReference type="EMBL" id="AP023356">
    <property type="protein sequence ID" value="BCJ44624.1"/>
    <property type="molecule type" value="Genomic_DNA"/>
</dbReference>
<protein>
    <recommendedName>
        <fullName evidence="4">DNRLRE domain-containing protein</fullName>
    </recommendedName>
</protein>
<sequence length="625" mass="67473">MKKAWVAALAAGLGVVLATPDVASAAWHPDSPPQVVAGWTDSAQPGKAFPTGNGIDLPLGTSTDDAGVTHTSRIYATFDLSRYEGALLTGGTVYVQEKSAADCTKRSIEIWRTKAVSTVPTWKKAPSELTRLDEIQTSEYCPTASIGFDVSAAIADAKAAKQRLVTFELRVSAEHEADPAYARKLNWYKTVQLSLSYNTVPKVDSNHLYTGGRSCTQLKPYPVTNFGRLQALVTDPDEGERITAEFAVWPVKSPDNRTILTDQYPRTGRVASVLVPEANLVQGQAYGWQARVSDGTETSAWSKKCFFTYDGTAPSAPEVTTTNYTPGTWGPVGEYPEFVFDGHGDKDIAGFQYSWNGLGVGGICTTDDEYGQLVCHDPFSEPRTVKASTPGGKVTIALNPDDSGVRQLTVRAIDLAGNSSPSTTYDLLIPTSEPTVTVEGGTPEWNKQVLLKITPAAGVTGVTRYEIERAGQDYTDSRTPDENGVAYYSFFATEAGGPRITVRSVSDDGFTSAPANWTYTFLPWPGVHSDVYDDVSAEPTGGVGVTGSFTFSPPPGWHEVASYRYVFDDWSAEPTVVPAGEDGRATITWTPETDGYHFVEVYAVKPDGTLSEYSNYYQFQVAPAA</sequence>
<accession>A0ABM7LZ67</accession>
<keyword evidence="1" id="KW-0732">Signal</keyword>
<name>A0ABM7LZ67_9ACTN</name>
<reference evidence="2 3" key="1">
    <citation type="submission" date="2020-08" db="EMBL/GenBank/DDBJ databases">
        <title>Whole genome shotgun sequence of Actinoplanes ianthinogenes NBRC 13996.</title>
        <authorList>
            <person name="Komaki H."/>
            <person name="Tamura T."/>
        </authorList>
    </citation>
    <scope>NUCLEOTIDE SEQUENCE [LARGE SCALE GENOMIC DNA]</scope>
    <source>
        <strain evidence="2 3">NBRC 13996</strain>
    </source>
</reference>
<dbReference type="RefSeq" id="WP_189329477.1">
    <property type="nucleotide sequence ID" value="NZ_AP023356.1"/>
</dbReference>
<feature type="chain" id="PRO_5047473299" description="DNRLRE domain-containing protein" evidence="1">
    <location>
        <begin position="26"/>
        <end position="625"/>
    </location>
</feature>
<evidence type="ECO:0000256" key="1">
    <source>
        <dbReference type="SAM" id="SignalP"/>
    </source>
</evidence>
<proteinExistence type="predicted"/>
<evidence type="ECO:0000313" key="2">
    <source>
        <dbReference type="EMBL" id="BCJ44624.1"/>
    </source>
</evidence>
<evidence type="ECO:0000313" key="3">
    <source>
        <dbReference type="Proteomes" id="UP000676967"/>
    </source>
</evidence>
<feature type="signal peptide" evidence="1">
    <location>
        <begin position="1"/>
        <end position="25"/>
    </location>
</feature>
<evidence type="ECO:0008006" key="4">
    <source>
        <dbReference type="Google" id="ProtNLM"/>
    </source>
</evidence>
<dbReference type="Proteomes" id="UP000676967">
    <property type="component" value="Chromosome"/>
</dbReference>
<organism evidence="2 3">
    <name type="scientific">Actinoplanes ianthinogenes</name>
    <dbReference type="NCBI Taxonomy" id="122358"/>
    <lineage>
        <taxon>Bacteria</taxon>
        <taxon>Bacillati</taxon>
        <taxon>Actinomycetota</taxon>
        <taxon>Actinomycetes</taxon>
        <taxon>Micromonosporales</taxon>
        <taxon>Micromonosporaceae</taxon>
        <taxon>Actinoplanes</taxon>
    </lineage>
</organism>